<keyword evidence="3 10" id="KW-1134">Transmembrane beta strand</keyword>
<dbReference type="InterPro" id="IPR036942">
    <property type="entry name" value="Beta-barrel_TonB_sf"/>
</dbReference>
<dbReference type="PROSITE" id="PS52016">
    <property type="entry name" value="TONB_DEPENDENT_REC_3"/>
    <property type="match status" value="1"/>
</dbReference>
<dbReference type="GO" id="GO:0009279">
    <property type="term" value="C:cell outer membrane"/>
    <property type="evidence" value="ECO:0007669"/>
    <property type="project" value="UniProtKB-SubCell"/>
</dbReference>
<evidence type="ECO:0000256" key="4">
    <source>
        <dbReference type="ARBA" id="ARBA00022692"/>
    </source>
</evidence>
<dbReference type="Gene3D" id="2.40.170.20">
    <property type="entry name" value="TonB-dependent receptor, beta-barrel domain"/>
    <property type="match status" value="1"/>
</dbReference>
<dbReference type="Proteomes" id="UP000438914">
    <property type="component" value="Unassembled WGS sequence"/>
</dbReference>
<keyword evidence="8 15" id="KW-0675">Receptor</keyword>
<dbReference type="RefSeq" id="WP_154535504.1">
    <property type="nucleotide sequence ID" value="NZ_VUNG01000061.1"/>
</dbReference>
<dbReference type="InterPro" id="IPR039426">
    <property type="entry name" value="TonB-dep_rcpt-like"/>
</dbReference>
<gene>
    <name evidence="15" type="ORF">FYJ73_14735</name>
</gene>
<dbReference type="InterPro" id="IPR037066">
    <property type="entry name" value="Plug_dom_sf"/>
</dbReference>
<comment type="subcellular location">
    <subcellularLocation>
        <location evidence="1 10">Cell outer membrane</location>
        <topology evidence="1 10">Multi-pass membrane protein</topology>
    </subcellularLocation>
</comment>
<dbReference type="InterPro" id="IPR000531">
    <property type="entry name" value="Beta-barrel_TonB"/>
</dbReference>
<evidence type="ECO:0000259" key="14">
    <source>
        <dbReference type="Pfam" id="PF07715"/>
    </source>
</evidence>
<sequence length="723" mass="82017">MIKKKLLLLGITVPMLLLSADVAAQHPHDGHYRPDTTALKRTQRLGEVVVRGKYVDRVNKSAYNAVAIDTRKLRNTNLDLAHALDRVAGIKIREEGGVGSAVQLNLNGFTGQHVKVFIDGMPMDNSNTSFGLNNIPAGFASQLQVYKGVVPVDFGGDAIGGVINIVTDHSPRTYVDASYSYGSFNTHRSNIALGWTGKRGFVVRFNAYQNYSDNDYKVKTQWTDLSNSTISNEEGWFRRFHDRYHNEAVVLQAGLVNKSWANKLLFGLQYTHEYAQVQNANLMKIVFGGKLRKNWGLTPSLLYEKRNLFTRGLNLRLSARYDYTTTNNVDTLSRTYSWTGQWIPKASQGEGATSLAEFTGKTLTAVANLTYRIGDQHFFTLNETYINFHRHTTDNSANRAMTSAATFMRRINIKDITGLSYQFIPNTEWNATAFVKYYDTHVTGPVNVSQTTRAQYEEQQRHSQALGFGAAGTWTPWRDLQVKLSYERALRLPSEWELFGDGDYEEGDAVLKPEKSNNVNLNFNYEHTFADAHTIVAELGLNYRNIQDYIIRTINAKGVAVSTNHGHVLGKGFDAAVHYLYKDIFTIGGNYSMQNMRNRERYNANGALSVTFNNRVPNLPYAFGNMDASYTLKHVFGKYNKLTIGYDMRYVHRFYRSWSGDGAKLYVPEQYSHDANLTYSIYGGRYNISIEANNFTNSLLYDNYSLQKPGRNFAIKFRYSWSK</sequence>
<evidence type="ECO:0000256" key="7">
    <source>
        <dbReference type="ARBA" id="ARBA00023136"/>
    </source>
</evidence>
<evidence type="ECO:0000313" key="15">
    <source>
        <dbReference type="EMBL" id="MST85905.1"/>
    </source>
</evidence>
<keyword evidence="7 10" id="KW-0472">Membrane</keyword>
<dbReference type="GO" id="GO:0015344">
    <property type="term" value="F:siderophore uptake transmembrane transporter activity"/>
    <property type="evidence" value="ECO:0007669"/>
    <property type="project" value="TreeGrafter"/>
</dbReference>
<protein>
    <submittedName>
        <fullName evidence="15">TonB-dependent receptor plug domain-containing protein</fullName>
    </submittedName>
</protein>
<feature type="chain" id="PRO_5029680371" evidence="12">
    <location>
        <begin position="20"/>
        <end position="723"/>
    </location>
</feature>
<keyword evidence="2 10" id="KW-0813">Transport</keyword>
<keyword evidence="6 11" id="KW-0798">TonB box</keyword>
<dbReference type="InterPro" id="IPR012910">
    <property type="entry name" value="Plug_dom"/>
</dbReference>
<name>A0A7K0KKC8_9BACT</name>
<proteinExistence type="inferred from homology"/>
<organism evidence="15 16">
    <name type="scientific">Hallella mizrahii</name>
    <dbReference type="NCBI Taxonomy" id="2606637"/>
    <lineage>
        <taxon>Bacteria</taxon>
        <taxon>Pseudomonadati</taxon>
        <taxon>Bacteroidota</taxon>
        <taxon>Bacteroidia</taxon>
        <taxon>Bacteroidales</taxon>
        <taxon>Prevotellaceae</taxon>
        <taxon>Hallella</taxon>
    </lineage>
</organism>
<evidence type="ECO:0000256" key="5">
    <source>
        <dbReference type="ARBA" id="ARBA00022729"/>
    </source>
</evidence>
<evidence type="ECO:0000256" key="9">
    <source>
        <dbReference type="ARBA" id="ARBA00023237"/>
    </source>
</evidence>
<evidence type="ECO:0000256" key="1">
    <source>
        <dbReference type="ARBA" id="ARBA00004571"/>
    </source>
</evidence>
<dbReference type="PANTHER" id="PTHR30069">
    <property type="entry name" value="TONB-DEPENDENT OUTER MEMBRANE RECEPTOR"/>
    <property type="match status" value="1"/>
</dbReference>
<evidence type="ECO:0000256" key="6">
    <source>
        <dbReference type="ARBA" id="ARBA00023077"/>
    </source>
</evidence>
<dbReference type="EMBL" id="VUNG01000061">
    <property type="protein sequence ID" value="MST85905.1"/>
    <property type="molecule type" value="Genomic_DNA"/>
</dbReference>
<evidence type="ECO:0000313" key="16">
    <source>
        <dbReference type="Proteomes" id="UP000438914"/>
    </source>
</evidence>
<evidence type="ECO:0000259" key="13">
    <source>
        <dbReference type="Pfam" id="PF00593"/>
    </source>
</evidence>
<evidence type="ECO:0000256" key="3">
    <source>
        <dbReference type="ARBA" id="ARBA00022452"/>
    </source>
</evidence>
<reference evidence="15 16" key="1">
    <citation type="submission" date="2019-08" db="EMBL/GenBank/DDBJ databases">
        <title>In-depth cultivation of the pig gut microbiome towards novel bacterial diversity and tailored functional studies.</title>
        <authorList>
            <person name="Wylensek D."/>
            <person name="Hitch T.C.A."/>
            <person name="Clavel T."/>
        </authorList>
    </citation>
    <scope>NUCLEOTIDE SEQUENCE [LARGE SCALE GENOMIC DNA]</scope>
    <source>
        <strain evidence="15 16">LKV-178-WT-2A</strain>
    </source>
</reference>
<dbReference type="SUPFAM" id="SSF56935">
    <property type="entry name" value="Porins"/>
    <property type="match status" value="1"/>
</dbReference>
<dbReference type="Pfam" id="PF00593">
    <property type="entry name" value="TonB_dep_Rec_b-barrel"/>
    <property type="match status" value="1"/>
</dbReference>
<keyword evidence="9 10" id="KW-0998">Cell outer membrane</keyword>
<dbReference type="GO" id="GO:0044718">
    <property type="term" value="P:siderophore transmembrane transport"/>
    <property type="evidence" value="ECO:0007669"/>
    <property type="project" value="TreeGrafter"/>
</dbReference>
<evidence type="ECO:0000256" key="11">
    <source>
        <dbReference type="RuleBase" id="RU003357"/>
    </source>
</evidence>
<evidence type="ECO:0000256" key="10">
    <source>
        <dbReference type="PROSITE-ProRule" id="PRU01360"/>
    </source>
</evidence>
<evidence type="ECO:0000256" key="12">
    <source>
        <dbReference type="SAM" id="SignalP"/>
    </source>
</evidence>
<dbReference type="PANTHER" id="PTHR30069:SF29">
    <property type="entry name" value="HEMOGLOBIN AND HEMOGLOBIN-HAPTOGLOBIN-BINDING PROTEIN 1-RELATED"/>
    <property type="match status" value="1"/>
</dbReference>
<comment type="similarity">
    <text evidence="10 11">Belongs to the TonB-dependent receptor family.</text>
</comment>
<dbReference type="Pfam" id="PF07715">
    <property type="entry name" value="Plug"/>
    <property type="match status" value="1"/>
</dbReference>
<feature type="domain" description="TonB-dependent receptor-like beta-barrel" evidence="13">
    <location>
        <begin position="360"/>
        <end position="694"/>
    </location>
</feature>
<accession>A0A7K0KKC8</accession>
<keyword evidence="4 10" id="KW-0812">Transmembrane</keyword>
<keyword evidence="16" id="KW-1185">Reference proteome</keyword>
<keyword evidence="5 12" id="KW-0732">Signal</keyword>
<evidence type="ECO:0000256" key="2">
    <source>
        <dbReference type="ARBA" id="ARBA00022448"/>
    </source>
</evidence>
<dbReference type="AlphaFoldDB" id="A0A7K0KKC8"/>
<comment type="caution">
    <text evidence="15">The sequence shown here is derived from an EMBL/GenBank/DDBJ whole genome shotgun (WGS) entry which is preliminary data.</text>
</comment>
<feature type="domain" description="TonB-dependent receptor plug" evidence="14">
    <location>
        <begin position="66"/>
        <end position="162"/>
    </location>
</feature>
<feature type="signal peptide" evidence="12">
    <location>
        <begin position="1"/>
        <end position="19"/>
    </location>
</feature>
<evidence type="ECO:0000256" key="8">
    <source>
        <dbReference type="ARBA" id="ARBA00023170"/>
    </source>
</evidence>
<dbReference type="Gene3D" id="2.170.130.10">
    <property type="entry name" value="TonB-dependent receptor, plug domain"/>
    <property type="match status" value="1"/>
</dbReference>